<gene>
    <name evidence="1" type="ORF">CC78DRAFT_580421</name>
</gene>
<comment type="caution">
    <text evidence="1">The sequence shown here is derived from an EMBL/GenBank/DDBJ whole genome shotgun (WGS) entry which is preliminary data.</text>
</comment>
<dbReference type="Proteomes" id="UP000800093">
    <property type="component" value="Unassembled WGS sequence"/>
</dbReference>
<keyword evidence="2" id="KW-1185">Reference proteome</keyword>
<dbReference type="AlphaFoldDB" id="A0A9P4K841"/>
<reference evidence="2" key="1">
    <citation type="journal article" date="2020" name="Stud. Mycol.">
        <title>101 Dothideomycetes genomes: A test case for predicting lifestyles and emergence of pathogens.</title>
        <authorList>
            <person name="Haridas S."/>
            <person name="Albert R."/>
            <person name="Binder M."/>
            <person name="Bloem J."/>
            <person name="LaButti K."/>
            <person name="Salamov A."/>
            <person name="Andreopoulos B."/>
            <person name="Baker S."/>
            <person name="Barry K."/>
            <person name="Bills G."/>
            <person name="Bluhm B."/>
            <person name="Cannon C."/>
            <person name="Castanera R."/>
            <person name="Culley D."/>
            <person name="Daum C."/>
            <person name="Ezra D."/>
            <person name="Gonzalez J."/>
            <person name="Henrissat B."/>
            <person name="Kuo A."/>
            <person name="Liang C."/>
            <person name="Lipzen A."/>
            <person name="Lutzoni F."/>
            <person name="Magnuson J."/>
            <person name="Mondo S."/>
            <person name="Nolan M."/>
            <person name="Ohm R."/>
            <person name="Pangilinan J."/>
            <person name="Park H.-J."/>
            <person name="Ramirez L."/>
            <person name="Alfaro M."/>
            <person name="Sun H."/>
            <person name="Tritt A."/>
            <person name="Yoshinaga Y."/>
            <person name="Zwiers L.-H."/>
            <person name="Turgeon B."/>
            <person name="Goodwin S."/>
            <person name="Spatafora J."/>
            <person name="Crous P."/>
            <person name="Grigoriev I."/>
        </authorList>
    </citation>
    <scope>NUCLEOTIDE SEQUENCE [LARGE SCALE GENOMIC DNA]</scope>
    <source>
        <strain evidence="2">CBS 304.66</strain>
    </source>
</reference>
<evidence type="ECO:0000313" key="1">
    <source>
        <dbReference type="EMBL" id="KAF2264352.1"/>
    </source>
</evidence>
<organism evidence="1 2">
    <name type="scientific">Lojkania enalia</name>
    <dbReference type="NCBI Taxonomy" id="147567"/>
    <lineage>
        <taxon>Eukaryota</taxon>
        <taxon>Fungi</taxon>
        <taxon>Dikarya</taxon>
        <taxon>Ascomycota</taxon>
        <taxon>Pezizomycotina</taxon>
        <taxon>Dothideomycetes</taxon>
        <taxon>Pleosporomycetidae</taxon>
        <taxon>Pleosporales</taxon>
        <taxon>Pleosporales incertae sedis</taxon>
        <taxon>Lojkania</taxon>
    </lineage>
</organism>
<protein>
    <submittedName>
        <fullName evidence="1">Uncharacterized protein</fullName>
    </submittedName>
</protein>
<evidence type="ECO:0000313" key="2">
    <source>
        <dbReference type="Proteomes" id="UP000800093"/>
    </source>
</evidence>
<name>A0A9P4K841_9PLEO</name>
<sequence>MPLHAVPLLMIAIAASPQTFISGGRILGATPYMKKARGCQEKTGSLHSPLKRIKDGIVSRKEQSGVNPVIHYGARNGILTKANAVAVPYRPYYINICYAGWIVLNRELLLFARTGARQCRNPSRSSKEESALSLVRHCVDWDAIDTLQPSEDRMSINLRRALARLNRCNM</sequence>
<accession>A0A9P4K841</accession>
<proteinExistence type="predicted"/>
<dbReference type="EMBL" id="ML986616">
    <property type="protein sequence ID" value="KAF2264352.1"/>
    <property type="molecule type" value="Genomic_DNA"/>
</dbReference>